<protein>
    <recommendedName>
        <fullName evidence="3">Transposase</fullName>
    </recommendedName>
</protein>
<evidence type="ECO:0008006" key="3">
    <source>
        <dbReference type="Google" id="ProtNLM"/>
    </source>
</evidence>
<dbReference type="EMBL" id="BAABRU010000010">
    <property type="protein sequence ID" value="GAA5529098.1"/>
    <property type="molecule type" value="Genomic_DNA"/>
</dbReference>
<comment type="caution">
    <text evidence="1">The sequence shown here is derived from an EMBL/GenBank/DDBJ whole genome shotgun (WGS) entry which is preliminary data.</text>
</comment>
<evidence type="ECO:0000313" key="2">
    <source>
        <dbReference type="Proteomes" id="UP001428290"/>
    </source>
</evidence>
<organism evidence="1 2">
    <name type="scientific">Herpetosiphon gulosus</name>
    <dbReference type="NCBI Taxonomy" id="1973496"/>
    <lineage>
        <taxon>Bacteria</taxon>
        <taxon>Bacillati</taxon>
        <taxon>Chloroflexota</taxon>
        <taxon>Chloroflexia</taxon>
        <taxon>Herpetosiphonales</taxon>
        <taxon>Herpetosiphonaceae</taxon>
        <taxon>Herpetosiphon</taxon>
    </lineage>
</organism>
<dbReference type="Proteomes" id="UP001428290">
    <property type="component" value="Unassembled WGS sequence"/>
</dbReference>
<gene>
    <name evidence="1" type="ORF">Hgul01_02902</name>
</gene>
<sequence>MLTDDSIIRLVCLVKDRFTAVKKFSLAFDGYTLACDI</sequence>
<evidence type="ECO:0000313" key="1">
    <source>
        <dbReference type="EMBL" id="GAA5529098.1"/>
    </source>
</evidence>
<reference evidence="1 2" key="1">
    <citation type="submission" date="2024-02" db="EMBL/GenBank/DDBJ databases">
        <title>Herpetosiphon gulosus NBRC 112829.</title>
        <authorList>
            <person name="Ichikawa N."/>
            <person name="Katano-Makiyama Y."/>
            <person name="Hidaka K."/>
        </authorList>
    </citation>
    <scope>NUCLEOTIDE SEQUENCE [LARGE SCALE GENOMIC DNA]</scope>
    <source>
        <strain evidence="1 2">NBRC 112829</strain>
    </source>
</reference>
<keyword evidence="2" id="KW-1185">Reference proteome</keyword>
<name>A0ABP9X0X8_9CHLR</name>
<accession>A0ABP9X0X8</accession>
<proteinExistence type="predicted"/>